<feature type="binding site" evidence="6">
    <location>
        <begin position="115"/>
        <end position="116"/>
    </location>
    <ligand>
        <name>S-adenosyl-L-methionine</name>
        <dbReference type="ChEBI" id="CHEBI:59789"/>
    </ligand>
</feature>
<evidence type="ECO:0000256" key="6">
    <source>
        <dbReference type="HAMAP-Rule" id="MF_00074"/>
    </source>
</evidence>
<dbReference type="InterPro" id="IPR003682">
    <property type="entry name" value="rRNA_ssu_MeTfrase_G"/>
</dbReference>
<organism evidence="7 8">
    <name type="scientific">Paracoccus siganidrum</name>
    <dbReference type="NCBI Taxonomy" id="1276757"/>
    <lineage>
        <taxon>Bacteria</taxon>
        <taxon>Pseudomonadati</taxon>
        <taxon>Pseudomonadota</taxon>
        <taxon>Alphaproteobacteria</taxon>
        <taxon>Rhodobacterales</taxon>
        <taxon>Paracoccaceae</taxon>
        <taxon>Paracoccus</taxon>
    </lineage>
</organism>
<feature type="binding site" evidence="6">
    <location>
        <position position="67"/>
    </location>
    <ligand>
        <name>S-adenosyl-L-methionine</name>
        <dbReference type="ChEBI" id="CHEBI:59789"/>
    </ligand>
</feature>
<gene>
    <name evidence="6 7" type="primary">rsmG</name>
    <name evidence="7" type="ORF">D3P05_01730</name>
</gene>
<dbReference type="OrthoDB" id="9808773at2"/>
<evidence type="ECO:0000256" key="5">
    <source>
        <dbReference type="ARBA" id="ARBA00022691"/>
    </source>
</evidence>
<dbReference type="PANTHER" id="PTHR31760">
    <property type="entry name" value="S-ADENOSYL-L-METHIONINE-DEPENDENT METHYLTRANSFERASES SUPERFAMILY PROTEIN"/>
    <property type="match status" value="1"/>
</dbReference>
<dbReference type="Gene3D" id="3.40.50.150">
    <property type="entry name" value="Vaccinia Virus protein VP39"/>
    <property type="match status" value="1"/>
</dbReference>
<comment type="similarity">
    <text evidence="6">Belongs to the methyltransferase superfamily. RNA methyltransferase RsmG family.</text>
</comment>
<keyword evidence="8" id="KW-1185">Reference proteome</keyword>
<dbReference type="PIRSF" id="PIRSF003078">
    <property type="entry name" value="GidB"/>
    <property type="match status" value="1"/>
</dbReference>
<name>A0A419ABV5_9RHOB</name>
<keyword evidence="1 6" id="KW-0963">Cytoplasm</keyword>
<comment type="subcellular location">
    <subcellularLocation>
        <location evidence="6">Cytoplasm</location>
    </subcellularLocation>
</comment>
<dbReference type="SUPFAM" id="SSF53335">
    <property type="entry name" value="S-adenosyl-L-methionine-dependent methyltransferases"/>
    <property type="match status" value="1"/>
</dbReference>
<dbReference type="EMBL" id="QZEW01000005">
    <property type="protein sequence ID" value="RJL21319.1"/>
    <property type="molecule type" value="Genomic_DNA"/>
</dbReference>
<evidence type="ECO:0000256" key="2">
    <source>
        <dbReference type="ARBA" id="ARBA00022552"/>
    </source>
</evidence>
<feature type="binding site" evidence="6">
    <location>
        <position position="129"/>
    </location>
    <ligand>
        <name>S-adenosyl-L-methionine</name>
        <dbReference type="ChEBI" id="CHEBI:59789"/>
    </ligand>
</feature>
<dbReference type="EC" id="2.1.1.170" evidence="6"/>
<dbReference type="AlphaFoldDB" id="A0A419ABV5"/>
<evidence type="ECO:0000256" key="3">
    <source>
        <dbReference type="ARBA" id="ARBA00022603"/>
    </source>
</evidence>
<comment type="function">
    <text evidence="6">Specifically methylates the N7 position of guanine in position 527 of 16S rRNA.</text>
</comment>
<dbReference type="PANTHER" id="PTHR31760:SF0">
    <property type="entry name" value="S-ADENOSYL-L-METHIONINE-DEPENDENT METHYLTRANSFERASES SUPERFAMILY PROTEIN"/>
    <property type="match status" value="1"/>
</dbReference>
<comment type="caution">
    <text evidence="6">Lacks conserved residue(s) required for the propagation of feature annotation.</text>
</comment>
<dbReference type="Pfam" id="PF02527">
    <property type="entry name" value="GidB"/>
    <property type="match status" value="1"/>
</dbReference>
<evidence type="ECO:0000313" key="7">
    <source>
        <dbReference type="EMBL" id="RJL21319.1"/>
    </source>
</evidence>
<protein>
    <recommendedName>
        <fullName evidence="6">Ribosomal RNA small subunit methyltransferase G</fullName>
        <ecNumber evidence="6">2.1.1.170</ecNumber>
    </recommendedName>
    <alternativeName>
        <fullName evidence="6">16S rRNA 7-methylguanosine methyltransferase</fullName>
        <shortName evidence="6">16S rRNA m7G methyltransferase</shortName>
    </alternativeName>
</protein>
<keyword evidence="3 6" id="KW-0489">Methyltransferase</keyword>
<keyword evidence="4 6" id="KW-0808">Transferase</keyword>
<dbReference type="InterPro" id="IPR029063">
    <property type="entry name" value="SAM-dependent_MTases_sf"/>
</dbReference>
<comment type="caution">
    <text evidence="7">The sequence shown here is derived from an EMBL/GenBank/DDBJ whole genome shotgun (WGS) entry which is preliminary data.</text>
</comment>
<dbReference type="GO" id="GO:0005829">
    <property type="term" value="C:cytosol"/>
    <property type="evidence" value="ECO:0007669"/>
    <property type="project" value="TreeGrafter"/>
</dbReference>
<dbReference type="HAMAP" id="MF_00074">
    <property type="entry name" value="16SrRNA_methyltr_G"/>
    <property type="match status" value="1"/>
</dbReference>
<evidence type="ECO:0000256" key="4">
    <source>
        <dbReference type="ARBA" id="ARBA00022679"/>
    </source>
</evidence>
<evidence type="ECO:0000256" key="1">
    <source>
        <dbReference type="ARBA" id="ARBA00022490"/>
    </source>
</evidence>
<comment type="catalytic activity">
    <reaction evidence="6">
        <text>guanosine(527) in 16S rRNA + S-adenosyl-L-methionine = N(7)-methylguanosine(527) in 16S rRNA + S-adenosyl-L-homocysteine</text>
        <dbReference type="Rhea" id="RHEA:42732"/>
        <dbReference type="Rhea" id="RHEA-COMP:10209"/>
        <dbReference type="Rhea" id="RHEA-COMP:10210"/>
        <dbReference type="ChEBI" id="CHEBI:57856"/>
        <dbReference type="ChEBI" id="CHEBI:59789"/>
        <dbReference type="ChEBI" id="CHEBI:74269"/>
        <dbReference type="ChEBI" id="CHEBI:74480"/>
        <dbReference type="EC" id="2.1.1.170"/>
    </reaction>
</comment>
<feature type="binding site" evidence="6">
    <location>
        <position position="62"/>
    </location>
    <ligand>
        <name>S-adenosyl-L-methionine</name>
        <dbReference type="ChEBI" id="CHEBI:59789"/>
    </ligand>
</feature>
<proteinExistence type="inferred from homology"/>
<sequence length="196" mass="21940">MNVSRETAERFTLYETLLRRWNPKINLVSPATLPDLRTRHIDDCLQLVRLADPQGGEWVDLGSGGGLPGLVVAIACADRPVTVKLVESDQRKAAFLRTVIRELDLPRASVLCARIEGIKSLNAAYVSARALAPLPRLMAYLDHHLAADGQAWLLKGAQWQSEVEEARRHWKFDLFSYPSETQHGAAILRISRLSHE</sequence>
<dbReference type="RefSeq" id="WP_119896463.1">
    <property type="nucleotide sequence ID" value="NZ_QNRC01000007.1"/>
</dbReference>
<keyword evidence="2 6" id="KW-0698">rRNA processing</keyword>
<keyword evidence="5 6" id="KW-0949">S-adenosyl-L-methionine</keyword>
<reference evidence="8" key="1">
    <citation type="submission" date="2018-09" db="EMBL/GenBank/DDBJ databases">
        <title>Paracoccus onubensis nov. sp. a moderate halophilic bacterium isolated from Gruta de las Maravillas (Aracena, Spain).</title>
        <authorList>
            <person name="Jurado V."/>
            <person name="Gutierrez-Patricio S."/>
            <person name="Gonzalez-Pimentel J.L."/>
            <person name="Miller A.Z."/>
            <person name="Laiz L."/>
            <person name="Saiz-Jimenez C."/>
        </authorList>
    </citation>
    <scope>NUCLEOTIDE SEQUENCE [LARGE SCALE GENOMIC DNA]</scope>
    <source>
        <strain evidence="8">DSM 26381</strain>
    </source>
</reference>
<evidence type="ECO:0000313" key="8">
    <source>
        <dbReference type="Proteomes" id="UP000283587"/>
    </source>
</evidence>
<dbReference type="Proteomes" id="UP000283587">
    <property type="component" value="Unassembled WGS sequence"/>
</dbReference>
<accession>A0A419ABV5</accession>
<dbReference type="GO" id="GO:0070043">
    <property type="term" value="F:rRNA (guanine-N7-)-methyltransferase activity"/>
    <property type="evidence" value="ECO:0007669"/>
    <property type="project" value="UniProtKB-UniRule"/>
</dbReference>
<dbReference type="NCBIfam" id="TIGR00138">
    <property type="entry name" value="rsmG_gidB"/>
    <property type="match status" value="1"/>
</dbReference>